<dbReference type="EMBL" id="ALBS01000054">
    <property type="protein sequence ID" value="EJT51516.1"/>
    <property type="molecule type" value="Genomic_DNA"/>
</dbReference>
<gene>
    <name evidence="5" type="ORF">A1Q1_07278</name>
</gene>
<sequence>MRLGALLAGLVAASAVSANNGNGKGNAKPGKPGKNGKGKPNIVLILTDDQDLSTLSPDVLPHLYGQIAAEGTHFTQFFAPVSLCCPSRVSLLRAQHAHNHNVTYVSEPYGGWPIFNKLGYTHQTILNFMQEAGYGTYYTGKLMNGHNIDNCASLPVSGVTEGEFLVDPWTYDYWSPGFCDVNTGQIAVHNGSYSSDVVAQKVLGHLDTALSKDEPFFVVAAPIGPHSHIPGAKNSNDYIPGMSIPQYRPQDAGKFADHSIERHEGFNPDFPTGVSWVKDLPRLNQTQIDHLDDWHRARLRALQPIDALIGDVFAKLDAAGPGKTLGFEEDTRVPLFVRGPGVEKGRVDTTGSWGIVDLGRTILDLGGAKTSYENDGQAIDLFGKGDKKHDNGKHLGQTNGHGNGNIGNAPGNSGNAPGHNKPDANDNPRHALSEYWILAIEEGPWAHPPRPNNTYRTLRVSDGEHKYSYSVWCTGERELHDLNEDPHQVRNLLKAHNDLGRFAAFNASAPAAASAASLDLASRGLEGSLDEDTKRVAERLDALLLVLKTCQGQQCREPWASLFPTGEVTSFADALDAGYDGYFQNLPRVKFDECALGYQARRERPLWEDAWAWKAQENMVVQS</sequence>
<protein>
    <submittedName>
        <fullName evidence="5">Arylsulfatase</fullName>
    </submittedName>
</protein>
<organism evidence="5 6">
    <name type="scientific">Trichosporon asahii var. asahii (strain ATCC 90039 / CBS 2479 / JCM 2466 / KCTC 7840 / NBRC 103889/ NCYC 2677 / UAMH 7654)</name>
    <name type="common">Yeast</name>
    <dbReference type="NCBI Taxonomy" id="1186058"/>
    <lineage>
        <taxon>Eukaryota</taxon>
        <taxon>Fungi</taxon>
        <taxon>Dikarya</taxon>
        <taxon>Basidiomycota</taxon>
        <taxon>Agaricomycotina</taxon>
        <taxon>Tremellomycetes</taxon>
        <taxon>Trichosporonales</taxon>
        <taxon>Trichosporonaceae</taxon>
        <taxon>Trichosporon</taxon>
    </lineage>
</organism>
<dbReference type="GO" id="GO:0005539">
    <property type="term" value="F:glycosaminoglycan binding"/>
    <property type="evidence" value="ECO:0007669"/>
    <property type="project" value="TreeGrafter"/>
</dbReference>
<comment type="caution">
    <text evidence="5">The sequence shown here is derived from an EMBL/GenBank/DDBJ whole genome shotgun (WGS) entry which is preliminary data.</text>
</comment>
<feature type="signal peptide" evidence="3">
    <location>
        <begin position="1"/>
        <end position="18"/>
    </location>
</feature>
<dbReference type="GeneID" id="25990790"/>
<dbReference type="Gene3D" id="3.40.720.10">
    <property type="entry name" value="Alkaline Phosphatase, subunit A"/>
    <property type="match status" value="2"/>
</dbReference>
<dbReference type="AlphaFoldDB" id="J5TLT7"/>
<name>J5TLT7_TRIAS</name>
<reference evidence="5 6" key="1">
    <citation type="journal article" date="2012" name="Eukaryot. Cell">
        <title>Draft genome sequence of CBS 2479, the standard type strain of Trichosporon asahii.</title>
        <authorList>
            <person name="Yang R.Y."/>
            <person name="Li H.T."/>
            <person name="Zhu H."/>
            <person name="Zhou G.P."/>
            <person name="Wang M."/>
            <person name="Wang L."/>
        </authorList>
    </citation>
    <scope>NUCLEOTIDE SEQUENCE [LARGE SCALE GENOMIC DNA]</scope>
    <source>
        <strain evidence="6">ATCC 90039 / CBS 2479 / JCM 2466 / KCTC 7840 / NCYC 2677 / UAMH 7654</strain>
    </source>
</reference>
<evidence type="ECO:0000313" key="6">
    <source>
        <dbReference type="Proteomes" id="UP000002748"/>
    </source>
</evidence>
<dbReference type="Proteomes" id="UP000002748">
    <property type="component" value="Unassembled WGS sequence"/>
</dbReference>
<feature type="region of interest" description="Disordered" evidence="2">
    <location>
        <begin position="19"/>
        <end position="40"/>
    </location>
</feature>
<dbReference type="InterPro" id="IPR017850">
    <property type="entry name" value="Alkaline_phosphatase_core_sf"/>
</dbReference>
<evidence type="ECO:0000259" key="4">
    <source>
        <dbReference type="Pfam" id="PF00884"/>
    </source>
</evidence>
<dbReference type="CDD" id="cd16147">
    <property type="entry name" value="G6S"/>
    <property type="match status" value="1"/>
</dbReference>
<feature type="compositionally biased region" description="Basic and acidic residues" evidence="2">
    <location>
        <begin position="383"/>
        <end position="393"/>
    </location>
</feature>
<dbReference type="GO" id="GO:0008449">
    <property type="term" value="F:N-acetylglucosamine-6-sulfatase activity"/>
    <property type="evidence" value="ECO:0007669"/>
    <property type="project" value="TreeGrafter"/>
</dbReference>
<evidence type="ECO:0000313" key="5">
    <source>
        <dbReference type="EMBL" id="EJT51516.1"/>
    </source>
</evidence>
<feature type="chain" id="PRO_5003784679" evidence="3">
    <location>
        <begin position="19"/>
        <end position="623"/>
    </location>
</feature>
<dbReference type="Pfam" id="PF00884">
    <property type="entry name" value="Sulfatase"/>
    <property type="match status" value="1"/>
</dbReference>
<dbReference type="SUPFAM" id="SSF53649">
    <property type="entry name" value="Alkaline phosphatase-like"/>
    <property type="match status" value="1"/>
</dbReference>
<comment type="similarity">
    <text evidence="1">Belongs to the sulfatase family.</text>
</comment>
<dbReference type="HOGENOM" id="CLU_006332_4_0_1"/>
<dbReference type="PANTHER" id="PTHR43108">
    <property type="entry name" value="N-ACETYLGLUCOSAMINE-6-SULFATASE FAMILY MEMBER"/>
    <property type="match status" value="1"/>
</dbReference>
<dbReference type="RefSeq" id="XP_014182989.1">
    <property type="nucleotide sequence ID" value="XM_014327514.1"/>
</dbReference>
<dbReference type="PANTHER" id="PTHR43108:SF8">
    <property type="entry name" value="SD21168P"/>
    <property type="match status" value="1"/>
</dbReference>
<dbReference type="InterPro" id="IPR000917">
    <property type="entry name" value="Sulfatase_N"/>
</dbReference>
<dbReference type="OrthoDB" id="103349at2759"/>
<proteinExistence type="inferred from homology"/>
<dbReference type="VEuPathDB" id="FungiDB:A1Q1_07278"/>
<evidence type="ECO:0000256" key="2">
    <source>
        <dbReference type="SAM" id="MobiDB-lite"/>
    </source>
</evidence>
<keyword evidence="3" id="KW-0732">Signal</keyword>
<accession>J5TLT7</accession>
<evidence type="ECO:0000256" key="1">
    <source>
        <dbReference type="ARBA" id="ARBA00008779"/>
    </source>
</evidence>
<dbReference type="KEGG" id="tasa:A1Q1_07278"/>
<feature type="domain" description="Sulfatase N-terminal" evidence="4">
    <location>
        <begin position="40"/>
        <end position="320"/>
    </location>
</feature>
<evidence type="ECO:0000256" key="3">
    <source>
        <dbReference type="SAM" id="SignalP"/>
    </source>
</evidence>
<feature type="compositionally biased region" description="Low complexity" evidence="2">
    <location>
        <begin position="19"/>
        <end position="32"/>
    </location>
</feature>
<feature type="region of interest" description="Disordered" evidence="2">
    <location>
        <begin position="383"/>
        <end position="428"/>
    </location>
</feature>
<feature type="compositionally biased region" description="Low complexity" evidence="2">
    <location>
        <begin position="406"/>
        <end position="419"/>
    </location>
</feature>